<dbReference type="PANTHER" id="PTHR33371:SF16">
    <property type="entry name" value="MCE-FAMILY PROTEIN MCE3F"/>
    <property type="match status" value="1"/>
</dbReference>
<evidence type="ECO:0000259" key="2">
    <source>
        <dbReference type="Pfam" id="PF11887"/>
    </source>
</evidence>
<dbReference type="Pfam" id="PF11887">
    <property type="entry name" value="Mce4_CUP1"/>
    <property type="match status" value="1"/>
</dbReference>
<dbReference type="STRING" id="490629.SAMN05216266_105127"/>
<dbReference type="EMBL" id="FOKG01000005">
    <property type="protein sequence ID" value="SFB13385.1"/>
    <property type="molecule type" value="Genomic_DNA"/>
</dbReference>
<feature type="domain" description="Mammalian cell entry C-terminal" evidence="2">
    <location>
        <begin position="119"/>
        <end position="297"/>
    </location>
</feature>
<dbReference type="InterPro" id="IPR005693">
    <property type="entry name" value="Mce"/>
</dbReference>
<dbReference type="OrthoDB" id="4741753at2"/>
<dbReference type="InterPro" id="IPR003399">
    <property type="entry name" value="Mce/MlaD"/>
</dbReference>
<dbReference type="Pfam" id="PF02470">
    <property type="entry name" value="MlaD"/>
    <property type="match status" value="1"/>
</dbReference>
<dbReference type="Proteomes" id="UP000243799">
    <property type="component" value="Unassembled WGS sequence"/>
</dbReference>
<dbReference type="AlphaFoldDB" id="A0A1I0YIW1"/>
<evidence type="ECO:0000313" key="4">
    <source>
        <dbReference type="Proteomes" id="UP000243799"/>
    </source>
</evidence>
<accession>A0A1I0YIW1</accession>
<keyword evidence="4" id="KW-1185">Reference proteome</keyword>
<gene>
    <name evidence="3" type="ORF">SAMN05216266_105127</name>
</gene>
<dbReference type="GO" id="GO:0005576">
    <property type="term" value="C:extracellular region"/>
    <property type="evidence" value="ECO:0007669"/>
    <property type="project" value="TreeGrafter"/>
</dbReference>
<evidence type="ECO:0000259" key="1">
    <source>
        <dbReference type="Pfam" id="PF02470"/>
    </source>
</evidence>
<organism evidence="3 4">
    <name type="scientific">Amycolatopsis marina</name>
    <dbReference type="NCBI Taxonomy" id="490629"/>
    <lineage>
        <taxon>Bacteria</taxon>
        <taxon>Bacillati</taxon>
        <taxon>Actinomycetota</taxon>
        <taxon>Actinomycetes</taxon>
        <taxon>Pseudonocardiales</taxon>
        <taxon>Pseudonocardiaceae</taxon>
        <taxon>Amycolatopsis</taxon>
    </lineage>
</organism>
<dbReference type="RefSeq" id="WP_091672357.1">
    <property type="nucleotide sequence ID" value="NZ_FOKG01000005.1"/>
</dbReference>
<feature type="domain" description="Mce/MlaD" evidence="1">
    <location>
        <begin position="41"/>
        <end position="113"/>
    </location>
</feature>
<dbReference type="InterPro" id="IPR052336">
    <property type="entry name" value="MlaD_Phospholipid_Transporter"/>
</dbReference>
<dbReference type="InterPro" id="IPR024516">
    <property type="entry name" value="Mce_C"/>
</dbReference>
<sequence length="452" mass="47168">MISRLVRGQLLLFVTLTVVCLVVAGVHYIGLPRLLGVGQMPVYVELPASGGLYPAANVTYRGVKVGRVDRIELTGKGVIADLSVDRDVDIPADVSAAVRQTSAVGEQYVALMPNTTGPPHLAEGATIPVERTSLPTPVETVLDNAKSLVDSVPQDSLRTTLDEAYLAYNGSGKSVQRLLDSAGRLTEQAQQHLDSTGQLLADAPTVLGTQRDSAAEIQSYAADLAAFTGELKSTDEALRGVLDQAPAYAEELTTLVEQVRPALPRLLNNMAATGEVFNVYLPNLEASLVMLPAIMNNTLSVAATTPVPGTAKMNLKTSINDPATCTEGFGNEARDPSDTNPLPTADDAYCKVPQDSDLLVRGARNSPCPNDATRRSATAAGCGLQFIGGAGAGTTGPRKSDGPERTGAATYDPLTGLFFGPGGKSFLLREDSGVAAHPGVRSLLDPLGLAPA</sequence>
<dbReference type="NCBIfam" id="TIGR00996">
    <property type="entry name" value="Mtu_fam_mce"/>
    <property type="match status" value="1"/>
</dbReference>
<dbReference type="PANTHER" id="PTHR33371">
    <property type="entry name" value="INTERMEMBRANE PHOSPHOLIPID TRANSPORT SYSTEM BINDING PROTEIN MLAD-RELATED"/>
    <property type="match status" value="1"/>
</dbReference>
<name>A0A1I0YIW1_9PSEU</name>
<proteinExistence type="predicted"/>
<protein>
    <submittedName>
        <fullName evidence="3">Phospholipid/cholesterol/gamma-HCH transport system substrate-binding protein</fullName>
    </submittedName>
</protein>
<reference evidence="4" key="1">
    <citation type="submission" date="2016-10" db="EMBL/GenBank/DDBJ databases">
        <authorList>
            <person name="Varghese N."/>
            <person name="Submissions S."/>
        </authorList>
    </citation>
    <scope>NUCLEOTIDE SEQUENCE [LARGE SCALE GENOMIC DNA]</scope>
    <source>
        <strain evidence="4">CGMCC 4.3568</strain>
    </source>
</reference>
<evidence type="ECO:0000313" key="3">
    <source>
        <dbReference type="EMBL" id="SFB13385.1"/>
    </source>
</evidence>